<evidence type="ECO:0000313" key="9">
    <source>
        <dbReference type="Proteomes" id="UP000319852"/>
    </source>
</evidence>
<dbReference type="InterPro" id="IPR000620">
    <property type="entry name" value="EamA_dom"/>
</dbReference>
<keyword evidence="4 6" id="KW-1133">Transmembrane helix</keyword>
<dbReference type="PANTHER" id="PTHR32322:SF18">
    <property type="entry name" value="S-ADENOSYLMETHIONINE_S-ADENOSYLHOMOCYSTEINE TRANSPORTER"/>
    <property type="match status" value="1"/>
</dbReference>
<feature type="transmembrane region" description="Helical" evidence="6">
    <location>
        <begin position="219"/>
        <end position="238"/>
    </location>
</feature>
<comment type="subcellular location">
    <subcellularLocation>
        <location evidence="1">Cell membrane</location>
        <topology evidence="1">Multi-pass membrane protein</topology>
    </subcellularLocation>
</comment>
<feature type="transmembrane region" description="Helical" evidence="6">
    <location>
        <begin position="96"/>
        <end position="119"/>
    </location>
</feature>
<dbReference type="Proteomes" id="UP000319852">
    <property type="component" value="Chromosome"/>
</dbReference>
<feature type="domain" description="EamA" evidence="7">
    <location>
        <begin position="163"/>
        <end position="289"/>
    </location>
</feature>
<feature type="transmembrane region" description="Helical" evidence="6">
    <location>
        <begin position="193"/>
        <end position="213"/>
    </location>
</feature>
<name>A0A517N2E9_9BACT</name>
<dbReference type="AlphaFoldDB" id="A0A517N2E9"/>
<dbReference type="EMBL" id="CP036263">
    <property type="protein sequence ID" value="QDT01305.1"/>
    <property type="molecule type" value="Genomic_DNA"/>
</dbReference>
<feature type="transmembrane region" description="Helical" evidence="6">
    <location>
        <begin position="126"/>
        <end position="145"/>
    </location>
</feature>
<sequence>MVPAYLRIPLLKAAIAILLFGTVPAALSHVSTDSFSLGLVRLLVPAIALTAMLAAAKQLHQVGQLTWTQWKVVITIGLLFGLHWLTYFLSIKEGSAAIGAIGFTTYGVQIPLLGWLFGFGRPSLRTFAALGLALCGAAFCVLDSLTEVPALSSTDQPKQLGAWIIVGVLSGTIYAALPLLHQRYAEIPNAVRTWGQFAFALPVFLLTAPLAEWNFPVDQLWLIVYLSLVITLAAHFLWIQAATVLPISITGVLAYLQLPTSLAFAWLLIDEPITLSMLFGAALVIVANAMAISDRPN</sequence>
<dbReference type="KEGG" id="amob:HG15A2_46470"/>
<feature type="domain" description="EamA" evidence="7">
    <location>
        <begin position="10"/>
        <end position="140"/>
    </location>
</feature>
<feature type="transmembrane region" description="Helical" evidence="6">
    <location>
        <begin position="68"/>
        <end position="90"/>
    </location>
</feature>
<feature type="transmembrane region" description="Helical" evidence="6">
    <location>
        <begin position="38"/>
        <end position="56"/>
    </location>
</feature>
<keyword evidence="5 6" id="KW-0472">Membrane</keyword>
<evidence type="ECO:0000259" key="7">
    <source>
        <dbReference type="Pfam" id="PF00892"/>
    </source>
</evidence>
<keyword evidence="9" id="KW-1185">Reference proteome</keyword>
<gene>
    <name evidence="8" type="ORF">HG15A2_46470</name>
</gene>
<dbReference type="PANTHER" id="PTHR32322">
    <property type="entry name" value="INNER MEMBRANE TRANSPORTER"/>
    <property type="match status" value="1"/>
</dbReference>
<keyword evidence="3 6" id="KW-0812">Transmembrane</keyword>
<protein>
    <submittedName>
        <fullName evidence="8">EamA-like transporter family protein</fullName>
    </submittedName>
</protein>
<evidence type="ECO:0000313" key="8">
    <source>
        <dbReference type="EMBL" id="QDT01305.1"/>
    </source>
</evidence>
<organism evidence="8 9">
    <name type="scientific">Adhaeretor mobilis</name>
    <dbReference type="NCBI Taxonomy" id="1930276"/>
    <lineage>
        <taxon>Bacteria</taxon>
        <taxon>Pseudomonadati</taxon>
        <taxon>Planctomycetota</taxon>
        <taxon>Planctomycetia</taxon>
        <taxon>Pirellulales</taxon>
        <taxon>Lacipirellulaceae</taxon>
        <taxon>Adhaeretor</taxon>
    </lineage>
</organism>
<evidence type="ECO:0000256" key="2">
    <source>
        <dbReference type="ARBA" id="ARBA00022475"/>
    </source>
</evidence>
<dbReference type="SUPFAM" id="SSF103481">
    <property type="entry name" value="Multidrug resistance efflux transporter EmrE"/>
    <property type="match status" value="2"/>
</dbReference>
<feature type="transmembrane region" description="Helical" evidence="6">
    <location>
        <begin position="245"/>
        <end position="267"/>
    </location>
</feature>
<feature type="transmembrane region" description="Helical" evidence="6">
    <location>
        <begin position="273"/>
        <end position="292"/>
    </location>
</feature>
<keyword evidence="2" id="KW-1003">Cell membrane</keyword>
<evidence type="ECO:0000256" key="1">
    <source>
        <dbReference type="ARBA" id="ARBA00004651"/>
    </source>
</evidence>
<feature type="transmembrane region" description="Helical" evidence="6">
    <location>
        <begin position="160"/>
        <end position="181"/>
    </location>
</feature>
<dbReference type="InterPro" id="IPR037185">
    <property type="entry name" value="EmrE-like"/>
</dbReference>
<evidence type="ECO:0000256" key="4">
    <source>
        <dbReference type="ARBA" id="ARBA00022989"/>
    </source>
</evidence>
<reference evidence="8 9" key="1">
    <citation type="submission" date="2019-02" db="EMBL/GenBank/DDBJ databases">
        <title>Deep-cultivation of Planctomycetes and their phenomic and genomic characterization uncovers novel biology.</title>
        <authorList>
            <person name="Wiegand S."/>
            <person name="Jogler M."/>
            <person name="Boedeker C."/>
            <person name="Pinto D."/>
            <person name="Vollmers J."/>
            <person name="Rivas-Marin E."/>
            <person name="Kohn T."/>
            <person name="Peeters S.H."/>
            <person name="Heuer A."/>
            <person name="Rast P."/>
            <person name="Oberbeckmann S."/>
            <person name="Bunk B."/>
            <person name="Jeske O."/>
            <person name="Meyerdierks A."/>
            <person name="Storesund J.E."/>
            <person name="Kallscheuer N."/>
            <person name="Luecker S."/>
            <person name="Lage O.M."/>
            <person name="Pohl T."/>
            <person name="Merkel B.J."/>
            <person name="Hornburger P."/>
            <person name="Mueller R.-W."/>
            <person name="Bruemmer F."/>
            <person name="Labrenz M."/>
            <person name="Spormann A.M."/>
            <person name="Op den Camp H."/>
            <person name="Overmann J."/>
            <person name="Amann R."/>
            <person name="Jetten M.S.M."/>
            <person name="Mascher T."/>
            <person name="Medema M.H."/>
            <person name="Devos D.P."/>
            <person name="Kaster A.-K."/>
            <person name="Ovreas L."/>
            <person name="Rohde M."/>
            <person name="Galperin M.Y."/>
            <person name="Jogler C."/>
        </authorList>
    </citation>
    <scope>NUCLEOTIDE SEQUENCE [LARGE SCALE GENOMIC DNA]</scope>
    <source>
        <strain evidence="8 9">HG15A2</strain>
    </source>
</reference>
<evidence type="ECO:0000256" key="3">
    <source>
        <dbReference type="ARBA" id="ARBA00022692"/>
    </source>
</evidence>
<evidence type="ECO:0000256" key="5">
    <source>
        <dbReference type="ARBA" id="ARBA00023136"/>
    </source>
</evidence>
<dbReference type="RefSeq" id="WP_218932175.1">
    <property type="nucleotide sequence ID" value="NZ_CP036263.1"/>
</dbReference>
<proteinExistence type="predicted"/>
<dbReference type="InterPro" id="IPR050638">
    <property type="entry name" value="AA-Vitamin_Transporters"/>
</dbReference>
<accession>A0A517N2E9</accession>
<dbReference type="GO" id="GO:0005886">
    <property type="term" value="C:plasma membrane"/>
    <property type="evidence" value="ECO:0007669"/>
    <property type="project" value="UniProtKB-SubCell"/>
</dbReference>
<dbReference type="Pfam" id="PF00892">
    <property type="entry name" value="EamA"/>
    <property type="match status" value="2"/>
</dbReference>
<evidence type="ECO:0000256" key="6">
    <source>
        <dbReference type="SAM" id="Phobius"/>
    </source>
</evidence>